<feature type="transmembrane region" description="Helical" evidence="1">
    <location>
        <begin position="55"/>
        <end position="75"/>
    </location>
</feature>
<evidence type="ECO:0000313" key="2">
    <source>
        <dbReference type="EMBL" id="KKT36465.1"/>
    </source>
</evidence>
<evidence type="ECO:0000313" key="3">
    <source>
        <dbReference type="Proteomes" id="UP000034617"/>
    </source>
</evidence>
<evidence type="ECO:0000256" key="1">
    <source>
        <dbReference type="SAM" id="Phobius"/>
    </source>
</evidence>
<name>A0A0G1GPJ6_9BACT</name>
<proteinExistence type="predicted"/>
<comment type="caution">
    <text evidence="2">The sequence shown here is derived from an EMBL/GenBank/DDBJ whole genome shotgun (WGS) entry which is preliminary data.</text>
</comment>
<organism evidence="2 3">
    <name type="scientific">Candidatus Gottesmanbacteria bacterium GW2011_GWB1_44_11c</name>
    <dbReference type="NCBI Taxonomy" id="1618447"/>
    <lineage>
        <taxon>Bacteria</taxon>
        <taxon>Candidatus Gottesmaniibacteriota</taxon>
    </lineage>
</organism>
<keyword evidence="1" id="KW-1133">Transmembrane helix</keyword>
<keyword evidence="1" id="KW-0812">Transmembrane</keyword>
<feature type="non-terminal residue" evidence="2">
    <location>
        <position position="1"/>
    </location>
</feature>
<keyword evidence="1" id="KW-0472">Membrane</keyword>
<feature type="transmembrane region" description="Helical" evidence="1">
    <location>
        <begin position="127"/>
        <end position="147"/>
    </location>
</feature>
<feature type="transmembrane region" description="Helical" evidence="1">
    <location>
        <begin position="87"/>
        <end position="107"/>
    </location>
</feature>
<dbReference type="Proteomes" id="UP000034617">
    <property type="component" value="Unassembled WGS sequence"/>
</dbReference>
<gene>
    <name evidence="2" type="ORF">UW22_C0038G0001</name>
</gene>
<feature type="transmembrane region" description="Helical" evidence="1">
    <location>
        <begin position="15"/>
        <end position="35"/>
    </location>
</feature>
<sequence length="154" mass="16599">GSVELMETDPFRRSIIGLAPFVTGLMGLIGLSWILPNLWRDTLAAYNQEVLFSSPSSYLLLLTSYLLFCISNTMFSSTEDMKGVIPLASVLGMIGAGMYVTGVRIGITGVLEEKVVAVLSAISKSLSVVLVLNLLLYITASAGIWIIKPRVAKK</sequence>
<dbReference type="AlphaFoldDB" id="A0A0G1GPJ6"/>
<accession>A0A0G1GPJ6</accession>
<protein>
    <submittedName>
        <fullName evidence="2">Uncharacterized protein</fullName>
    </submittedName>
</protein>
<reference evidence="2 3" key="1">
    <citation type="journal article" date="2015" name="Nature">
        <title>rRNA introns, odd ribosomes, and small enigmatic genomes across a large radiation of phyla.</title>
        <authorList>
            <person name="Brown C.T."/>
            <person name="Hug L.A."/>
            <person name="Thomas B.C."/>
            <person name="Sharon I."/>
            <person name="Castelle C.J."/>
            <person name="Singh A."/>
            <person name="Wilkins M.J."/>
            <person name="Williams K.H."/>
            <person name="Banfield J.F."/>
        </authorList>
    </citation>
    <scope>NUCLEOTIDE SEQUENCE [LARGE SCALE GENOMIC DNA]</scope>
</reference>
<dbReference type="EMBL" id="LCHM01000038">
    <property type="protein sequence ID" value="KKT36465.1"/>
    <property type="molecule type" value="Genomic_DNA"/>
</dbReference>